<proteinExistence type="predicted"/>
<reference evidence="2" key="1">
    <citation type="submission" date="2021-12" db="EMBL/GenBank/DDBJ databases">
        <title>Novel species in genus Dyadobacter.</title>
        <authorList>
            <person name="Ma C."/>
        </authorList>
    </citation>
    <scope>NUCLEOTIDE SEQUENCE</scope>
    <source>
        <strain evidence="2">CY399</strain>
    </source>
</reference>
<keyword evidence="1" id="KW-0732">Signal</keyword>
<feature type="chain" id="PRO_5040926095" description="C1q domain-containing protein" evidence="1">
    <location>
        <begin position="24"/>
        <end position="358"/>
    </location>
</feature>
<dbReference type="InterPro" id="IPR008983">
    <property type="entry name" value="Tumour_necrosis_fac-like_dom"/>
</dbReference>
<dbReference type="AlphaFoldDB" id="A0A9X1TF03"/>
<dbReference type="Proteomes" id="UP001139700">
    <property type="component" value="Unassembled WGS sequence"/>
</dbReference>
<sequence length="358" mass="36846">MRKLITPLAISAALLFASQNSFAQNVGINTQQPDPSAALDIVGTDKGLLIPRVSLQSLIDNVTVPNPANALLIYNTNAAIGKAGFYYNSGTSQSPIWSPIGDLALPYAKTGNGPGAAFFIENTNDAPTSSAITGNSVDAIGLRGVSQNGRGVVGSAISNGIGVFASSANTNGTALEVSGPVKISGPGQSPGNGKVLMSDGSGNATWENISGNVAFRASGILGGGNQIIPLHSEIKVAFANEAYDLGSNYNNSNQTPHSTFIAPSDGIYHFDASVGSACGSGCDFKTRLNLILTRNGSSSIIEQTGAYGGGQTFNFLSVDVALNQGDLLHLQLIYDTSTTSENIIMQSGNFNGRLVIPE</sequence>
<dbReference type="RefSeq" id="WP_234611508.1">
    <property type="nucleotide sequence ID" value="NZ_CP098806.1"/>
</dbReference>
<dbReference type="Gene3D" id="2.60.120.40">
    <property type="match status" value="1"/>
</dbReference>
<evidence type="ECO:0000313" key="3">
    <source>
        <dbReference type="Proteomes" id="UP001139700"/>
    </source>
</evidence>
<feature type="signal peptide" evidence="1">
    <location>
        <begin position="1"/>
        <end position="23"/>
    </location>
</feature>
<dbReference type="SUPFAM" id="SSF49842">
    <property type="entry name" value="TNF-like"/>
    <property type="match status" value="1"/>
</dbReference>
<name>A0A9X1TF03_9BACT</name>
<accession>A0A9X1TF03</accession>
<dbReference type="EMBL" id="JAJTTA010000001">
    <property type="protein sequence ID" value="MCF0039037.1"/>
    <property type="molecule type" value="Genomic_DNA"/>
</dbReference>
<evidence type="ECO:0000313" key="2">
    <source>
        <dbReference type="EMBL" id="MCF0039037.1"/>
    </source>
</evidence>
<organism evidence="2 3">
    <name type="scientific">Dyadobacter fanqingshengii</name>
    <dbReference type="NCBI Taxonomy" id="2906443"/>
    <lineage>
        <taxon>Bacteria</taxon>
        <taxon>Pseudomonadati</taxon>
        <taxon>Bacteroidota</taxon>
        <taxon>Cytophagia</taxon>
        <taxon>Cytophagales</taxon>
        <taxon>Spirosomataceae</taxon>
        <taxon>Dyadobacter</taxon>
    </lineage>
</organism>
<gene>
    <name evidence="2" type="ORF">LXM24_02985</name>
</gene>
<keyword evidence="3" id="KW-1185">Reference proteome</keyword>
<evidence type="ECO:0008006" key="4">
    <source>
        <dbReference type="Google" id="ProtNLM"/>
    </source>
</evidence>
<evidence type="ECO:0000256" key="1">
    <source>
        <dbReference type="SAM" id="SignalP"/>
    </source>
</evidence>
<comment type="caution">
    <text evidence="2">The sequence shown here is derived from an EMBL/GenBank/DDBJ whole genome shotgun (WGS) entry which is preliminary data.</text>
</comment>
<protein>
    <recommendedName>
        <fullName evidence="4">C1q domain-containing protein</fullName>
    </recommendedName>
</protein>